<dbReference type="InterPro" id="IPR026341">
    <property type="entry name" value="T9SS_type_B"/>
</dbReference>
<dbReference type="OrthoDB" id="1236981at2"/>
<dbReference type="PANTHER" id="PTHR37494:SF1">
    <property type="entry name" value="STAPHYLOCOCCUS AUREUS SURFACE PROTEIN A"/>
    <property type="match status" value="1"/>
</dbReference>
<comment type="caution">
    <text evidence="2">The sequence shown here is derived from an EMBL/GenBank/DDBJ whole genome shotgun (WGS) entry which is preliminary data.</text>
</comment>
<evidence type="ECO:0000259" key="1">
    <source>
        <dbReference type="PROSITE" id="PS50853"/>
    </source>
</evidence>
<evidence type="ECO:0000313" key="2">
    <source>
        <dbReference type="EMBL" id="TCC91701.1"/>
    </source>
</evidence>
<dbReference type="RefSeq" id="WP_131552642.1">
    <property type="nucleotide sequence ID" value="NZ_SJSK01000002.1"/>
</dbReference>
<accession>A0A4R0MWR1</accession>
<dbReference type="GO" id="GO:0016020">
    <property type="term" value="C:membrane"/>
    <property type="evidence" value="ECO:0007669"/>
    <property type="project" value="InterPro"/>
</dbReference>
<dbReference type="SMART" id="SM00736">
    <property type="entry name" value="CADG"/>
    <property type="match status" value="3"/>
</dbReference>
<proteinExistence type="predicted"/>
<dbReference type="PANTHER" id="PTHR37494">
    <property type="entry name" value="HEMAGGLUTININ"/>
    <property type="match status" value="1"/>
</dbReference>
<dbReference type="Pfam" id="PF19081">
    <property type="entry name" value="Ig_7"/>
    <property type="match status" value="22"/>
</dbReference>
<dbReference type="GO" id="GO:0005509">
    <property type="term" value="F:calcium ion binding"/>
    <property type="evidence" value="ECO:0007669"/>
    <property type="project" value="InterPro"/>
</dbReference>
<name>A0A4R0MWR1_9SPHI</name>
<dbReference type="InterPro" id="IPR003599">
    <property type="entry name" value="Ig_sub"/>
</dbReference>
<dbReference type="NCBIfam" id="TIGR04131">
    <property type="entry name" value="Bac_Flav_CTERM"/>
    <property type="match status" value="1"/>
</dbReference>
<dbReference type="Gene3D" id="2.60.40.10">
    <property type="entry name" value="Immunoglobulins"/>
    <property type="match status" value="6"/>
</dbReference>
<dbReference type="InterPro" id="IPR003961">
    <property type="entry name" value="FN3_dom"/>
</dbReference>
<dbReference type="InterPro" id="IPR036116">
    <property type="entry name" value="FN3_sf"/>
</dbReference>
<keyword evidence="3" id="KW-1185">Reference proteome</keyword>
<dbReference type="EMBL" id="SJSK01000002">
    <property type="protein sequence ID" value="TCC91701.1"/>
    <property type="molecule type" value="Genomic_DNA"/>
</dbReference>
<protein>
    <submittedName>
        <fullName evidence="2">T9SS type B sorting domain-containing protein</fullName>
    </submittedName>
</protein>
<gene>
    <name evidence="2" type="ORF">EZ428_08050</name>
</gene>
<dbReference type="Pfam" id="PF13585">
    <property type="entry name" value="CHU_C"/>
    <property type="match status" value="1"/>
</dbReference>
<evidence type="ECO:0000313" key="3">
    <source>
        <dbReference type="Proteomes" id="UP000292884"/>
    </source>
</evidence>
<sequence length="3376" mass="347259">MKLISTLNQRSIRWTVFLLHLILITLFFSDSYAQTKIYANTATVKSVQVDNKDNATNATNSFATVKSYGGALFGVGKYSGELELTFPAPVPANTTTFVRIGFDPDVLNALLGGNLGGLLADVVGGIVLGNHAFEAGARNGGTTIVSGTSSNSFSNANLRIVKDADGLFYVAITPNQIYDRVYIKDITDALLLGSTNQTLVYNAFYTSGIDPCANAFATGFEGNGLTVDVLGVGKAGVTNPERAIDADQTNFSEISLGALGVAGSISQNIYISTLSNPGDEFSVRLRVNPALVSAGLLNNTTITAYNGNTQVFSQNLNSLLTLDLLGLLNSGQVTSVPFVPGAQFNRVQITLNSLLNAGLTQTVDLYSVVSSAPRPTFLAPLSNTINVCYNNSANLGATTAADNELRWYDVALGGTVLATTAYNGTYVTPNLTATKTYYVAARRVGCTSESIRVPVMVTVNPQMVLVTTTLSNATVGSAYSKQITAATGGTPTYTYALAAGSTLPAGLVLSSSGQIGGTPTTAGDYNFNITATDSKGCTVTTAYTLKVTPTLVLAPATLPNGTVGTLYPTQVIPAATGGSTPYTYVATNLPPGLSFNPATREITGIPTTSGPYVVNVVATDADGNQASNNYTIVVKDPLVLPTSPLADGTTGVVYATQTLLPATGGTGPYTYSAINLPLGLSFNPTTREITGTPTTAGTYSIPVTVTDAEGRTTTSNYSIRVKDPLSLANQTLPDGNVSVVYPTQTLPAASGGVGPYTYSAINLPPGLSFNATTRQIIGTPTQSGNYTITMTATDADLNTISNTYALKVIGALNLPTATLPNGTVGTPYPTQTLPAVTGGTAPYTYVATNLPPGLSFNTLTREITGTPTTGGVYTVSLTATDANGNVVNTDYSITVGVPAPVVANATICSGTTATLTVTNLQAGVTYNWYGPTGNTPLTTGNNGTFTTPVVNATTTFYAEAVSGTAVSTRTAVTVNINPAPNVPLITTNSQIINSGQSTVLQATAGAGETINWYANASGGAILATGPSFTTPNLTTTTIYYAGTVNGTGCVSASRAPVTVTVLNGPVNPNCNAANSQNSGITGICLLCGISGAGNSTDANLTNFTRITLAVGVGAQGYQRLIFPSTGVATDSIRLDLATPTGLLDLSVLGGVTVTVMNGGSVVNTYQLNSALIDLKLLSANRFKATFLAGGVYDRVEVRFSATVAALSSLDIYGAEIIYPKPTVASTGLAICSGSTASLSATPNGGTTLTWYSDAVGGSVLANGNTYTTPALTTTTTYYIQVSKAGCANAERVPVTVTVTPVLTVPVVAAVPSTCEGSTRTLTVTSPNSAVTYNWFETAVGGPSIFTGTSFTTPALTANKTYYVEASQAGCLGSSRAAVSITVTPRPAAPQVQSSSSTVSPGQTAVLTASSADANVNFNWYTTSNGTTPFYTGSTFVTPPLNSTTSYYVESFNTTTGCTSATRIQVTVTVDGTAPINPVPCEGAVAQTNGVTGVLAILAGVSNPTLAIDNDTQTGSTLVIPVGLAASVYQRLTFPTTSNVGDTVRILINSPSKLLSASVLGSLQLTSYNAGVSNNDAVASNNPLINLTLLSGNTQALLTFVPTAVFDQIEVRLNSGLVGALTSLNVNYAQHVIAKPEVVSANVTTCVGQTATLTVNNPKAGLTYKWYDAAGVYQTGKDGISFTTPAITVNTKYAVAASNGSGCIGAKTEVNVTASPLPTVPELLFATVNTCAGNNVLLEVKNPVSGTTYKWYNAGGTYQAGMDGTSFTIPVVLANTSYSVEAVNSCGTSARATATITVGSVDVPIVTPAAVTVSEGSPAVLTASSSTSGAIFNWYATAGSAIILHTGATYVTPPLTTTTTYFVEAVVPGPCPASARASVTITVTPNGTPITTPCGAATVALADGVTGVALFAGVSNPNLAIDNNTQTGSSLLMPVGALGASVFQRVGFAGGLSHVGDTLRVKISSPGKLLSLAVLPTLSVTTYNGATSNADAMVVNNPVINLELLSDGSAIILTYVPTLPFDGVEVRLNSGLIGALTSVNFDYAQRINVAPKVTAASASTCQGSSATLNVLNPQVGVTYKWYLENTYQADGVTFNTPTSLVAGTYNFYVRAFAYGCESAPTKVVVTVIAPPAPPVALAGNPSRACLGSPVIIGVQPVAGITFNWYDTNGNVLVLNNTNYTTPANLLAGTYDFYVEAVNGSSCANATRTKITIIINPSSTAADIQVSGTVAVCGLTTTTLTASSLTVTSPVFTWYRNAALTDVVFTGAVFTTPALSATTTYYVTVSGTNKCANAVADAKVVTITINPPATAADINLAGVSTICAGSAVSLTASTTTVTNPVFTWYRNTALTDVAFTGTTFVTPVLNASTTYYVTVKGDNKCENTFGNAQAITITVNPLAQATDIVISGATNICSGSNTTLNASSTTVTNPVFTWYNDASLTSVAFVGAVYATPTLTADKTYYVTIKGDNKCESTPANAKLVTVTVKGYATAADITLTNSTICAGNSTTLMASSFTVTNPVFTWYSDASLTAVAYVGPTYVVPPLSTTTNFYVTVKGTNKCENIPANAKVVTVTVNALAGMTDIIVNGNATACAGSPAILTATSPTVTNPVFTWYADAALTNLIYIGPTFTSPPLFVNTTFYVTVKGSNKCENAPANAKVISIIVKPVATSADITGSNATVCEGTSTTLVASTTTVTNPVFTWYNDAGLTSVAFVGASFTTPNLTATKIYYVTVSGDNRCANTSSTAKNVTVTVNMGAIAADINLTTPTVVCGSGSVNINASSVTVTNPVFTWYSDASLTTAVFVGPSFTTPSLSVTTTYYVTVKGTNKCENTAANAKPVTIIVKPIATASDLSVNGTISICEGNTTTLTASTTTVTNPVYTWYSNSTLTNVVFVGSAYTTAVLNATTTYYVTIKGDNRCENAAGNAKVVVVTVNAKPINPVVANTGRDICAGSNTTLTVENAQTGVTYEWYNAATNGTLLFTGATYVTPVLNTSTTYYVQAVSAAGCANTSGRVLVTVNVTQRPTAPTVISNNVNVCIGNTTILSVSNPQSGVNYTWYTLANGGTSVGTGANFTTPVITANVTYYVEAAAGSCQSTARTSVTINAMPIPLAPASLTATNNPICSGSTATLNVNSPDVNLIYRWYSSSSGGTSLFEGNSYTTPILAATTTYYVESVSKTGGCPSNTRTSITVTVLSVLAAPVVTAQSKTANSVTFAWGAVTGATAYEVSINNGATWMVPSSGANGTTHVVTGLQPGQSVTIVVRAKGSLDCQTSANSTPVTGTADNPFSNELYVPNTFTPNGDGKNDIFYAYGNLVSKFKMRIYNQWGEFLYESLSINNGWDGRYKGNLQPNGVYVYNIDVTFNDGTTKTFKGTVTLLR</sequence>
<feature type="domain" description="Fibronectin type-III" evidence="1">
    <location>
        <begin position="3194"/>
        <end position="3284"/>
    </location>
</feature>
<dbReference type="SMART" id="SM00409">
    <property type="entry name" value="IG"/>
    <property type="match status" value="7"/>
</dbReference>
<reference evidence="2 3" key="1">
    <citation type="submission" date="2019-02" db="EMBL/GenBank/DDBJ databases">
        <title>Pedobacter sp. RP-1-13 sp. nov., isolated from Arctic soil.</title>
        <authorList>
            <person name="Dahal R.H."/>
        </authorList>
    </citation>
    <scope>NUCLEOTIDE SEQUENCE [LARGE SCALE GENOMIC DNA]</scope>
    <source>
        <strain evidence="2 3">RP-1-13</strain>
    </source>
</reference>
<dbReference type="InterPro" id="IPR013783">
    <property type="entry name" value="Ig-like_fold"/>
</dbReference>
<dbReference type="InterPro" id="IPR006644">
    <property type="entry name" value="Cadg"/>
</dbReference>
<dbReference type="Proteomes" id="UP000292884">
    <property type="component" value="Unassembled WGS sequence"/>
</dbReference>
<dbReference type="SUPFAM" id="SSF49313">
    <property type="entry name" value="Cadherin-like"/>
    <property type="match status" value="5"/>
</dbReference>
<dbReference type="Pfam" id="PF05345">
    <property type="entry name" value="He_PIG"/>
    <property type="match status" value="5"/>
</dbReference>
<dbReference type="InterPro" id="IPR015919">
    <property type="entry name" value="Cadherin-like_sf"/>
</dbReference>
<organism evidence="2 3">
    <name type="scientific">Pedobacter frigiditerrae</name>
    <dbReference type="NCBI Taxonomy" id="2530452"/>
    <lineage>
        <taxon>Bacteria</taxon>
        <taxon>Pseudomonadati</taxon>
        <taxon>Bacteroidota</taxon>
        <taxon>Sphingobacteriia</taxon>
        <taxon>Sphingobacteriales</taxon>
        <taxon>Sphingobacteriaceae</taxon>
        <taxon>Pedobacter</taxon>
    </lineage>
</organism>
<dbReference type="SUPFAM" id="SSF49265">
    <property type="entry name" value="Fibronectin type III"/>
    <property type="match status" value="1"/>
</dbReference>
<dbReference type="PROSITE" id="PS50853">
    <property type="entry name" value="FN3"/>
    <property type="match status" value="1"/>
</dbReference>
<dbReference type="InterPro" id="IPR044023">
    <property type="entry name" value="Ig_7"/>
</dbReference>